<evidence type="ECO:0000313" key="2">
    <source>
        <dbReference type="EMBL" id="GAA2499971.1"/>
    </source>
</evidence>
<name>A0ABN3MGX8_9ACTN</name>
<organism evidence="2 3">
    <name type="scientific">Streptomyces gobitricini</name>
    <dbReference type="NCBI Taxonomy" id="68211"/>
    <lineage>
        <taxon>Bacteria</taxon>
        <taxon>Bacillati</taxon>
        <taxon>Actinomycetota</taxon>
        <taxon>Actinomycetes</taxon>
        <taxon>Kitasatosporales</taxon>
        <taxon>Streptomycetaceae</taxon>
        <taxon>Streptomyces</taxon>
    </lineage>
</organism>
<protein>
    <recommendedName>
        <fullName evidence="1">Cysteinyl-tRNA ligase anticodon binding domain-containing protein</fullName>
    </recommendedName>
</protein>
<dbReference type="Pfam" id="PF23493">
    <property type="entry name" value="CysS_C"/>
    <property type="match status" value="1"/>
</dbReference>
<evidence type="ECO:0000259" key="1">
    <source>
        <dbReference type="Pfam" id="PF23493"/>
    </source>
</evidence>
<keyword evidence="3" id="KW-1185">Reference proteome</keyword>
<evidence type="ECO:0000313" key="3">
    <source>
        <dbReference type="Proteomes" id="UP001499942"/>
    </source>
</evidence>
<dbReference type="EMBL" id="BAAASR010000018">
    <property type="protein sequence ID" value="GAA2499971.1"/>
    <property type="molecule type" value="Genomic_DNA"/>
</dbReference>
<proteinExistence type="predicted"/>
<gene>
    <name evidence="2" type="ORF">GCM10010393_35490</name>
</gene>
<reference evidence="2 3" key="1">
    <citation type="journal article" date="2019" name="Int. J. Syst. Evol. Microbiol.">
        <title>The Global Catalogue of Microorganisms (GCM) 10K type strain sequencing project: providing services to taxonomists for standard genome sequencing and annotation.</title>
        <authorList>
            <consortium name="The Broad Institute Genomics Platform"/>
            <consortium name="The Broad Institute Genome Sequencing Center for Infectious Disease"/>
            <person name="Wu L."/>
            <person name="Ma J."/>
        </authorList>
    </citation>
    <scope>NUCLEOTIDE SEQUENCE [LARGE SCALE GENOMIC DNA]</scope>
    <source>
        <strain evidence="2 3">JCM 5062</strain>
    </source>
</reference>
<accession>A0ABN3MGX8</accession>
<dbReference type="InterPro" id="IPR056411">
    <property type="entry name" value="CysS_C"/>
</dbReference>
<dbReference type="Proteomes" id="UP001499942">
    <property type="component" value="Unassembled WGS sequence"/>
</dbReference>
<feature type="domain" description="Cysteinyl-tRNA ligase anticodon binding" evidence="1">
    <location>
        <begin position="72"/>
        <end position="97"/>
    </location>
</feature>
<sequence>MFEVSRIRRRRGRNITLCACRRMGPRGPVHRSGCWWVLCRGKRRWISRGWGELIGRTQSPPGVVGKGSPSNNDVQERREELARLGVVVRDEKRRQYWGTFRKPGPAVDEWRWDRLDRVPR</sequence>
<comment type="caution">
    <text evidence="2">The sequence shown here is derived from an EMBL/GenBank/DDBJ whole genome shotgun (WGS) entry which is preliminary data.</text>
</comment>